<keyword evidence="2" id="KW-0245">EGF-like domain</keyword>
<feature type="domain" description="EGF-like" evidence="4">
    <location>
        <begin position="105"/>
        <end position="144"/>
    </location>
</feature>
<organism evidence="5 6">
    <name type="scientific">Allacma fusca</name>
    <dbReference type="NCBI Taxonomy" id="39272"/>
    <lineage>
        <taxon>Eukaryota</taxon>
        <taxon>Metazoa</taxon>
        <taxon>Ecdysozoa</taxon>
        <taxon>Arthropoda</taxon>
        <taxon>Hexapoda</taxon>
        <taxon>Collembola</taxon>
        <taxon>Symphypleona</taxon>
        <taxon>Sminthuridae</taxon>
        <taxon>Allacma</taxon>
    </lineage>
</organism>
<evidence type="ECO:0000256" key="3">
    <source>
        <dbReference type="SAM" id="SignalP"/>
    </source>
</evidence>
<evidence type="ECO:0000256" key="1">
    <source>
        <dbReference type="ARBA" id="ARBA00023157"/>
    </source>
</evidence>
<reference evidence="5" key="1">
    <citation type="submission" date="2021-06" db="EMBL/GenBank/DDBJ databases">
        <authorList>
            <person name="Hodson N. C."/>
            <person name="Mongue J. A."/>
            <person name="Jaron S. K."/>
        </authorList>
    </citation>
    <scope>NUCLEOTIDE SEQUENCE</scope>
</reference>
<evidence type="ECO:0000259" key="4">
    <source>
        <dbReference type="PROSITE" id="PS50026"/>
    </source>
</evidence>
<accession>A0A8J2LDS9</accession>
<dbReference type="PANTHER" id="PTHR24033:SF224">
    <property type="entry name" value="C-TYPE LECTIN"/>
    <property type="match status" value="1"/>
</dbReference>
<feature type="chain" id="PRO_5035173727" description="EGF-like domain-containing protein" evidence="3">
    <location>
        <begin position="25"/>
        <end position="277"/>
    </location>
</feature>
<feature type="signal peptide" evidence="3">
    <location>
        <begin position="1"/>
        <end position="24"/>
    </location>
</feature>
<dbReference type="SMART" id="SM00181">
    <property type="entry name" value="EGF"/>
    <property type="match status" value="4"/>
</dbReference>
<dbReference type="GO" id="GO:0005509">
    <property type="term" value="F:calcium ion binding"/>
    <property type="evidence" value="ECO:0007669"/>
    <property type="project" value="InterPro"/>
</dbReference>
<feature type="disulfide bond" evidence="2">
    <location>
        <begin position="134"/>
        <end position="143"/>
    </location>
</feature>
<evidence type="ECO:0000313" key="5">
    <source>
        <dbReference type="EMBL" id="CAG7833852.1"/>
    </source>
</evidence>
<keyword evidence="3" id="KW-0732">Signal</keyword>
<evidence type="ECO:0000256" key="2">
    <source>
        <dbReference type="PROSITE-ProRule" id="PRU00076"/>
    </source>
</evidence>
<protein>
    <recommendedName>
        <fullName evidence="4">EGF-like domain-containing protein</fullName>
    </recommendedName>
</protein>
<dbReference type="Pfam" id="PF00008">
    <property type="entry name" value="EGF"/>
    <property type="match status" value="1"/>
</dbReference>
<dbReference type="PROSITE" id="PS01186">
    <property type="entry name" value="EGF_2"/>
    <property type="match status" value="4"/>
</dbReference>
<evidence type="ECO:0000313" key="6">
    <source>
        <dbReference type="Proteomes" id="UP000708208"/>
    </source>
</evidence>
<dbReference type="PANTHER" id="PTHR24033">
    <property type="entry name" value="EGF-LIKE DOMAIN-CONTAINING PROTEIN"/>
    <property type="match status" value="1"/>
</dbReference>
<keyword evidence="1 2" id="KW-1015">Disulfide bond</keyword>
<dbReference type="SMART" id="SM00179">
    <property type="entry name" value="EGF_CA"/>
    <property type="match status" value="2"/>
</dbReference>
<feature type="disulfide bond" evidence="2">
    <location>
        <begin position="94"/>
        <end position="103"/>
    </location>
</feature>
<keyword evidence="6" id="KW-1185">Reference proteome</keyword>
<feature type="domain" description="EGF-like" evidence="4">
    <location>
        <begin position="66"/>
        <end position="104"/>
    </location>
</feature>
<dbReference type="AlphaFoldDB" id="A0A8J2LDS9"/>
<dbReference type="CDD" id="cd00054">
    <property type="entry name" value="EGF_CA"/>
    <property type="match status" value="1"/>
</dbReference>
<dbReference type="InterPro" id="IPR051830">
    <property type="entry name" value="NOTCH_homolog"/>
</dbReference>
<dbReference type="EMBL" id="CAJVCH010570040">
    <property type="protein sequence ID" value="CAG7833852.1"/>
    <property type="molecule type" value="Genomic_DNA"/>
</dbReference>
<dbReference type="InterPro" id="IPR001881">
    <property type="entry name" value="EGF-like_Ca-bd_dom"/>
</dbReference>
<sequence>MVEKGAGRKLVVSVICVTVHVVMCTSSDWNSSKCVLPSCVNGKAEHIHGKCLCICDKGFMGPNCEDEDLCSSDNPCHHGGRCYMRHDNQLYCDCPLGYLAPDCRDRDPCATKADHCLNGATCQRLDDIDFACACALPFEGDHCERKNLCRLDVGECADTRTSDNQIFADCYPCSVYITPGGCNLDHSGKYNCSCLPGYTGKACDHLMDSTILETTITLPLEKLFLMNPHNFIVHNIQLPNTPRPVIIAINVSSVYKIHVSLILTISIFRNLFCIKKA</sequence>
<dbReference type="PROSITE" id="PS50026">
    <property type="entry name" value="EGF_3"/>
    <property type="match status" value="2"/>
</dbReference>
<proteinExistence type="predicted"/>
<name>A0A8J2LDS9_9HEXA</name>
<dbReference type="OrthoDB" id="283575at2759"/>
<dbReference type="InterPro" id="IPR000742">
    <property type="entry name" value="EGF"/>
</dbReference>
<gene>
    <name evidence="5" type="ORF">AFUS01_LOCUS43428</name>
</gene>
<dbReference type="PROSITE" id="PS00022">
    <property type="entry name" value="EGF_1"/>
    <property type="match status" value="3"/>
</dbReference>
<dbReference type="Proteomes" id="UP000708208">
    <property type="component" value="Unassembled WGS sequence"/>
</dbReference>
<comment type="caution">
    <text evidence="5">The sequence shown here is derived from an EMBL/GenBank/DDBJ whole genome shotgun (WGS) entry which is preliminary data.</text>
</comment>
<comment type="caution">
    <text evidence="2">Lacks conserved residue(s) required for the propagation of feature annotation.</text>
</comment>